<dbReference type="Pfam" id="PF02653">
    <property type="entry name" value="BPD_transp_2"/>
    <property type="match status" value="1"/>
</dbReference>
<dbReference type="GO" id="GO:0022857">
    <property type="term" value="F:transmembrane transporter activity"/>
    <property type="evidence" value="ECO:0007669"/>
    <property type="project" value="InterPro"/>
</dbReference>
<comment type="subcellular location">
    <subcellularLocation>
        <location evidence="1">Cell membrane</location>
        <topology evidence="1">Multi-pass membrane protein</topology>
    </subcellularLocation>
</comment>
<dbReference type="RefSeq" id="WP_072821870.1">
    <property type="nucleotide sequence ID" value="NZ_LT670849.1"/>
</dbReference>
<feature type="transmembrane region" description="Helical" evidence="9">
    <location>
        <begin position="225"/>
        <end position="251"/>
    </location>
</feature>
<feature type="transmembrane region" description="Helical" evidence="9">
    <location>
        <begin position="258"/>
        <end position="277"/>
    </location>
</feature>
<proteinExistence type="inferred from homology"/>
<keyword evidence="2" id="KW-0813">Transport</keyword>
<feature type="transmembrane region" description="Helical" evidence="9">
    <location>
        <begin position="60"/>
        <end position="80"/>
    </location>
</feature>
<reference evidence="11" key="1">
    <citation type="submission" date="2016-11" db="EMBL/GenBank/DDBJ databases">
        <authorList>
            <person name="Varghese N."/>
            <person name="Submissions S."/>
        </authorList>
    </citation>
    <scope>NUCLEOTIDE SEQUENCE [LARGE SCALE GENOMIC DNA]</scope>
    <source>
        <strain evidence="11">GAS401</strain>
    </source>
</reference>
<evidence type="ECO:0000256" key="4">
    <source>
        <dbReference type="ARBA" id="ARBA00022692"/>
    </source>
</evidence>
<dbReference type="GO" id="GO:0005886">
    <property type="term" value="C:plasma membrane"/>
    <property type="evidence" value="ECO:0007669"/>
    <property type="project" value="UniProtKB-SubCell"/>
</dbReference>
<keyword evidence="6 9" id="KW-1133">Transmembrane helix</keyword>
<keyword evidence="3" id="KW-1003">Cell membrane</keyword>
<evidence type="ECO:0000256" key="9">
    <source>
        <dbReference type="SAM" id="Phobius"/>
    </source>
</evidence>
<evidence type="ECO:0000256" key="7">
    <source>
        <dbReference type="ARBA" id="ARBA00023136"/>
    </source>
</evidence>
<keyword evidence="5" id="KW-0029">Amino-acid transport</keyword>
<evidence type="ECO:0000256" key="2">
    <source>
        <dbReference type="ARBA" id="ARBA00022448"/>
    </source>
</evidence>
<protein>
    <submittedName>
        <fullName evidence="10">Amino acid/amide ABC transporter membrane protein 1, HAAT family</fullName>
    </submittedName>
</protein>
<feature type="transmembrane region" description="Helical" evidence="9">
    <location>
        <begin position="189"/>
        <end position="213"/>
    </location>
</feature>
<gene>
    <name evidence="10" type="ORF">SAMN05444170_4979</name>
</gene>
<dbReference type="InterPro" id="IPR001851">
    <property type="entry name" value="ABC_transp_permease"/>
</dbReference>
<evidence type="ECO:0000256" key="5">
    <source>
        <dbReference type="ARBA" id="ARBA00022970"/>
    </source>
</evidence>
<evidence type="ECO:0000313" key="11">
    <source>
        <dbReference type="Proteomes" id="UP000184096"/>
    </source>
</evidence>
<dbReference type="OrthoDB" id="9807115at2"/>
<feature type="transmembrane region" description="Helical" evidence="9">
    <location>
        <begin position="12"/>
        <end position="30"/>
    </location>
</feature>
<evidence type="ECO:0000256" key="6">
    <source>
        <dbReference type="ARBA" id="ARBA00022989"/>
    </source>
</evidence>
<dbReference type="Proteomes" id="UP000184096">
    <property type="component" value="Chromosome I"/>
</dbReference>
<dbReference type="CDD" id="cd06582">
    <property type="entry name" value="TM_PBP1_LivH_like"/>
    <property type="match status" value="1"/>
</dbReference>
<sequence>MQFWIIQGLNSLSLGGLLFLLSSGFSLIFGLMRLANLTHGAFFMLGTYFGAVAMRDYSGLNIWVTAIGAGIIVAALGGLFERLVLTRLKTNPLGQVLVTLGMAFIISDACLVLWGGDSIPVPTPRNLQAPTRLFGFVFPTYRLVLVGVAIVAAIALYILMDRTRLGAMIRAGVDDRQMARAVGIPVSRLFTIVFCLGTGIAGAAGVLGGPILSAYPGLDADMLPLALIVVILGGIGSLFGAFVGSFIIGFIYTFGTALFPELAYIILFLPMIFVIAFRPQGLFGRLGT</sequence>
<dbReference type="EMBL" id="LT670849">
    <property type="protein sequence ID" value="SHN82028.1"/>
    <property type="molecule type" value="Genomic_DNA"/>
</dbReference>
<dbReference type="InterPro" id="IPR052157">
    <property type="entry name" value="BCAA_transport_permease"/>
</dbReference>
<keyword evidence="4 9" id="KW-0812">Transmembrane</keyword>
<dbReference type="PANTHER" id="PTHR11795">
    <property type="entry name" value="BRANCHED-CHAIN AMINO ACID TRANSPORT SYSTEM PERMEASE PROTEIN LIVH"/>
    <property type="match status" value="1"/>
</dbReference>
<evidence type="ECO:0000256" key="1">
    <source>
        <dbReference type="ARBA" id="ARBA00004651"/>
    </source>
</evidence>
<accession>A0A1M7UGB2</accession>
<dbReference type="AlphaFoldDB" id="A0A1M7UGB2"/>
<evidence type="ECO:0000256" key="8">
    <source>
        <dbReference type="ARBA" id="ARBA00037998"/>
    </source>
</evidence>
<feature type="transmembrane region" description="Helical" evidence="9">
    <location>
        <begin position="92"/>
        <end position="116"/>
    </location>
</feature>
<keyword evidence="7 9" id="KW-0472">Membrane</keyword>
<dbReference type="PANTHER" id="PTHR11795:SF442">
    <property type="entry name" value="ABC TRANSPORTER ATP-BINDING PROTEIN"/>
    <property type="match status" value="1"/>
</dbReference>
<evidence type="ECO:0000313" key="10">
    <source>
        <dbReference type="EMBL" id="SHN82028.1"/>
    </source>
</evidence>
<dbReference type="GO" id="GO:0006865">
    <property type="term" value="P:amino acid transport"/>
    <property type="evidence" value="ECO:0007669"/>
    <property type="project" value="UniProtKB-KW"/>
</dbReference>
<organism evidence="10 11">
    <name type="scientific">Bradyrhizobium erythrophlei</name>
    <dbReference type="NCBI Taxonomy" id="1437360"/>
    <lineage>
        <taxon>Bacteria</taxon>
        <taxon>Pseudomonadati</taxon>
        <taxon>Pseudomonadota</taxon>
        <taxon>Alphaproteobacteria</taxon>
        <taxon>Hyphomicrobiales</taxon>
        <taxon>Nitrobacteraceae</taxon>
        <taxon>Bradyrhizobium</taxon>
    </lineage>
</organism>
<feature type="transmembrane region" description="Helical" evidence="9">
    <location>
        <begin position="136"/>
        <end position="160"/>
    </location>
</feature>
<comment type="similarity">
    <text evidence="8">Belongs to the binding-protein-dependent transport system permease family. LivHM subfamily.</text>
</comment>
<keyword evidence="11" id="KW-1185">Reference proteome</keyword>
<evidence type="ECO:0000256" key="3">
    <source>
        <dbReference type="ARBA" id="ARBA00022475"/>
    </source>
</evidence>
<name>A0A1M7UGB2_9BRAD</name>